<organism evidence="3 4">
    <name type="scientific">Mixta theicola</name>
    <dbReference type="NCBI Taxonomy" id="1458355"/>
    <lineage>
        <taxon>Bacteria</taxon>
        <taxon>Pseudomonadati</taxon>
        <taxon>Pseudomonadota</taxon>
        <taxon>Gammaproteobacteria</taxon>
        <taxon>Enterobacterales</taxon>
        <taxon>Erwiniaceae</taxon>
        <taxon>Mixta</taxon>
    </lineage>
</organism>
<dbReference type="AlphaFoldDB" id="A0A2K1Q4A2"/>
<feature type="non-terminal residue" evidence="3">
    <location>
        <position position="175"/>
    </location>
</feature>
<evidence type="ECO:0000313" key="4">
    <source>
        <dbReference type="Proteomes" id="UP000236345"/>
    </source>
</evidence>
<name>A0A2K1Q4A2_9GAMM</name>
<dbReference type="EMBL" id="NWUO01000060">
    <property type="protein sequence ID" value="PNS09865.1"/>
    <property type="molecule type" value="Genomic_DNA"/>
</dbReference>
<evidence type="ECO:0000313" key="3">
    <source>
        <dbReference type="EMBL" id="PNS09865.1"/>
    </source>
</evidence>
<dbReference type="Pfam" id="PF03527">
    <property type="entry name" value="RHS"/>
    <property type="match status" value="1"/>
</dbReference>
<reference evidence="4" key="1">
    <citation type="submission" date="2017-09" db="EMBL/GenBank/DDBJ databases">
        <authorList>
            <person name="Palmer M."/>
            <person name="Steenkamp E.T."/>
            <person name="Coetzee M.P."/>
            <person name="Avontuur J.R."/>
            <person name="Van Zyl E."/>
            <person name="Chan W.-Y."/>
            <person name="Blom J."/>
            <person name="Venter S.N."/>
        </authorList>
    </citation>
    <scope>NUCLEOTIDE SEQUENCE [LARGE SCALE GENOMIC DNA]</scope>
    <source>
        <strain evidence="4">QC88-366</strain>
    </source>
</reference>
<evidence type="ECO:0000256" key="1">
    <source>
        <dbReference type="ARBA" id="ARBA00009455"/>
    </source>
</evidence>
<dbReference type="InterPro" id="IPR022385">
    <property type="entry name" value="Rhs_assc_core"/>
</dbReference>
<dbReference type="PANTHER" id="PTHR32305:SF15">
    <property type="entry name" value="PROTEIN RHSA-RELATED"/>
    <property type="match status" value="1"/>
</dbReference>
<dbReference type="PRINTS" id="PR00394">
    <property type="entry name" value="RHSPROTEIN"/>
</dbReference>
<dbReference type="Gene3D" id="2.180.10.10">
    <property type="entry name" value="RHS repeat-associated core"/>
    <property type="match status" value="1"/>
</dbReference>
<protein>
    <submittedName>
        <fullName evidence="3">Type IV secretion protein Rhs</fullName>
    </submittedName>
</protein>
<proteinExistence type="inferred from homology"/>
<gene>
    <name evidence="3" type="ORF">COO59_20585</name>
</gene>
<dbReference type="InterPro" id="IPR050708">
    <property type="entry name" value="T6SS_VgrG/RHS"/>
</dbReference>
<accession>A0A2K1Q4A2</accession>
<dbReference type="NCBIfam" id="TIGR03696">
    <property type="entry name" value="Rhs_assc_core"/>
    <property type="match status" value="1"/>
</dbReference>
<comment type="caution">
    <text evidence="3">The sequence shown here is derived from an EMBL/GenBank/DDBJ whole genome shotgun (WGS) entry which is preliminary data.</text>
</comment>
<dbReference type="PANTHER" id="PTHR32305">
    <property type="match status" value="1"/>
</dbReference>
<keyword evidence="4" id="KW-1185">Reference proteome</keyword>
<dbReference type="Proteomes" id="UP000236345">
    <property type="component" value="Unassembled WGS sequence"/>
</dbReference>
<comment type="similarity">
    <text evidence="1">Belongs to the RHS family.</text>
</comment>
<sequence length="175" mass="20596">MWDEHRQLTAVRRGTRQVRYGYDGLGRRVFKQTDDETRWFYWQGDMLAGEVASAGTPPLQARSLFDTGNRLKRQRMQAQLYSAVREYVYYPGSFQPLALLTRHDDMRQSFHYHCDPNGAPVRLTSLKGDIVWSVQQGAWGEKGTVHSNRIENPLRFQGQYYDAETGLHYNRHRYY</sequence>
<evidence type="ECO:0000259" key="2">
    <source>
        <dbReference type="Pfam" id="PF03527"/>
    </source>
</evidence>
<dbReference type="InterPro" id="IPR001826">
    <property type="entry name" value="RHS"/>
</dbReference>
<feature type="domain" description="RHS protein conserved region" evidence="2">
    <location>
        <begin position="110"/>
        <end position="141"/>
    </location>
</feature>